<reference evidence="11 12" key="1">
    <citation type="journal article" date="2011" name="Proc. Natl. Acad. Sci. U.S.A.">
        <title>Comparative genomics of xylose-fermenting fungi for enhanced biofuel production.</title>
        <authorList>
            <person name="Wohlbach D.J."/>
            <person name="Kuo A."/>
            <person name="Sato T.K."/>
            <person name="Potts K.M."/>
            <person name="Salamov A.A."/>
            <person name="LaButti K.M."/>
            <person name="Sun H."/>
            <person name="Clum A."/>
            <person name="Pangilinan J.L."/>
            <person name="Lindquist E.A."/>
            <person name="Lucas S."/>
            <person name="Lapidus A."/>
            <person name="Jin M."/>
            <person name="Gunawan C."/>
            <person name="Balan V."/>
            <person name="Dale B.E."/>
            <person name="Jeffries T.W."/>
            <person name="Zinkel R."/>
            <person name="Barry K.W."/>
            <person name="Grigoriev I.V."/>
            <person name="Gasch A.P."/>
        </authorList>
    </citation>
    <scope>NUCLEOTIDE SEQUENCE [LARGE SCALE GENOMIC DNA]</scope>
    <source>
        <strain evidence="12">ATCC 10573 / BCRC 21748 / CBS 615 / JCM 9827 / NBRC 10315 / NRRL Y-1498 / VKM Y-70</strain>
    </source>
</reference>
<evidence type="ECO:0000256" key="2">
    <source>
        <dbReference type="ARBA" id="ARBA00010694"/>
    </source>
</evidence>
<proteinExistence type="inferred from homology"/>
<dbReference type="GO" id="GO:0005460">
    <property type="term" value="F:UDP-glucose transmembrane transporter activity"/>
    <property type="evidence" value="ECO:0007669"/>
    <property type="project" value="TreeGrafter"/>
</dbReference>
<feature type="transmembrane region" description="Helical" evidence="10">
    <location>
        <begin position="148"/>
        <end position="167"/>
    </location>
</feature>
<dbReference type="AlphaFoldDB" id="G3BF02"/>
<evidence type="ECO:0000313" key="12">
    <source>
        <dbReference type="Proteomes" id="UP000000707"/>
    </source>
</evidence>
<keyword evidence="12" id="KW-1185">Reference proteome</keyword>
<evidence type="ECO:0000256" key="10">
    <source>
        <dbReference type="SAM" id="Phobius"/>
    </source>
</evidence>
<feature type="transmembrane region" description="Helical" evidence="10">
    <location>
        <begin position="9"/>
        <end position="28"/>
    </location>
</feature>
<keyword evidence="4" id="KW-0762">Sugar transport</keyword>
<comment type="subcellular location">
    <subcellularLocation>
        <location evidence="1">Endoplasmic reticulum membrane</location>
        <topology evidence="1">Multi-pass membrane protein</topology>
    </subcellularLocation>
</comment>
<accession>G3BF02</accession>
<evidence type="ECO:0000256" key="3">
    <source>
        <dbReference type="ARBA" id="ARBA00022448"/>
    </source>
</evidence>
<sequence>MSQHNKQGTTLVLCVLGLYGSFITWSILQEKINTTPYSTGNHGETEFFKAPLVVNMVQSLFAIIISFTYSMTFKGTNAFKIFTDNESSVSWMYFKKFCIISITSSLSAPIGYQSLRHVDYLVYLLSKSCKLIPLMIVHFVFYRTRFPGYKYVVAVSVTSGVVMFTFFDRKKSGKKSANDGQTALGLAQLTVSMVLDGLTNSTQDQLFKLQKQLPTTKHKVDGTTLMCVLNTFMLVLTFTYTAVFKYTEEFSFTYTFVHKYPQVVYDILVFAVFGSVGQIFVFVILEKFDSIILTTATVTRKMLSMVSSVVLFGHRLSWGQVAGIVVVFFGIGYEAALKALPVKAKVA</sequence>
<keyword evidence="5 10" id="KW-0812">Transmembrane</keyword>
<dbReference type="PANTHER" id="PTHR10778">
    <property type="entry name" value="SOLUTE CARRIER FAMILY 35 MEMBER B"/>
    <property type="match status" value="1"/>
</dbReference>
<dbReference type="GeneID" id="18248119"/>
<dbReference type="KEGG" id="cten:18248119"/>
<dbReference type="Pfam" id="PF08449">
    <property type="entry name" value="UAA"/>
    <property type="match status" value="1"/>
</dbReference>
<feature type="transmembrane region" description="Helical" evidence="10">
    <location>
        <begin position="223"/>
        <end position="243"/>
    </location>
</feature>
<evidence type="ECO:0000313" key="11">
    <source>
        <dbReference type="EMBL" id="EGV59977.1"/>
    </source>
</evidence>
<keyword evidence="6" id="KW-0256">Endoplasmic reticulum</keyword>
<dbReference type="InterPro" id="IPR013657">
    <property type="entry name" value="SCL35B1-4/HUT1"/>
</dbReference>
<dbReference type="GO" id="GO:0005789">
    <property type="term" value="C:endoplasmic reticulum membrane"/>
    <property type="evidence" value="ECO:0007669"/>
    <property type="project" value="UniProtKB-SubCell"/>
</dbReference>
<evidence type="ECO:0000256" key="8">
    <source>
        <dbReference type="ARBA" id="ARBA00023136"/>
    </source>
</evidence>
<dbReference type="OrthoDB" id="1601at2759"/>
<dbReference type="HOGENOM" id="CLU_036019_0_2_1"/>
<dbReference type="Proteomes" id="UP000000707">
    <property type="component" value="Unassembled WGS sequence"/>
</dbReference>
<dbReference type="PANTHER" id="PTHR10778:SF10">
    <property type="entry name" value="SOLUTE CARRIER FAMILY 35 MEMBER B1"/>
    <property type="match status" value="1"/>
</dbReference>
<evidence type="ECO:0000256" key="5">
    <source>
        <dbReference type="ARBA" id="ARBA00022692"/>
    </source>
</evidence>
<feature type="transmembrane region" description="Helical" evidence="10">
    <location>
        <begin position="48"/>
        <end position="70"/>
    </location>
</feature>
<protein>
    <recommendedName>
        <fullName evidence="9">UDP-galactose transporter homolog 1</fullName>
    </recommendedName>
</protein>
<comment type="similarity">
    <text evidence="2">Belongs to the nucleotide-sugar transporter family. SLC35B subfamily.</text>
</comment>
<name>G3BF02_CANTC</name>
<keyword evidence="3" id="KW-0813">Transport</keyword>
<dbReference type="STRING" id="590646.G3BF02"/>
<evidence type="ECO:0000256" key="7">
    <source>
        <dbReference type="ARBA" id="ARBA00022989"/>
    </source>
</evidence>
<evidence type="ECO:0000256" key="9">
    <source>
        <dbReference type="ARBA" id="ARBA00041103"/>
    </source>
</evidence>
<dbReference type="EMBL" id="GL996528">
    <property type="protein sequence ID" value="EGV59977.1"/>
    <property type="molecule type" value="Genomic_DNA"/>
</dbReference>
<evidence type="ECO:0000256" key="6">
    <source>
        <dbReference type="ARBA" id="ARBA00022824"/>
    </source>
</evidence>
<organism evidence="12">
    <name type="scientific">Candida tenuis (strain ATCC 10573 / BCRC 21748 / CBS 615 / JCM 9827 / NBRC 10315 / NRRL Y-1498 / VKM Y-70)</name>
    <name type="common">Yeast</name>
    <name type="synonym">Yamadazyma tenuis</name>
    <dbReference type="NCBI Taxonomy" id="590646"/>
    <lineage>
        <taxon>Eukaryota</taxon>
        <taxon>Fungi</taxon>
        <taxon>Dikarya</taxon>
        <taxon>Ascomycota</taxon>
        <taxon>Saccharomycotina</taxon>
        <taxon>Pichiomycetes</taxon>
        <taxon>Debaryomycetaceae</taxon>
        <taxon>Yamadazyma</taxon>
    </lineage>
</organism>
<keyword evidence="7 10" id="KW-1133">Transmembrane helix</keyword>
<evidence type="ECO:0000256" key="4">
    <source>
        <dbReference type="ARBA" id="ARBA00022597"/>
    </source>
</evidence>
<feature type="transmembrane region" description="Helical" evidence="10">
    <location>
        <begin position="263"/>
        <end position="285"/>
    </location>
</feature>
<evidence type="ECO:0000256" key="1">
    <source>
        <dbReference type="ARBA" id="ARBA00004477"/>
    </source>
</evidence>
<gene>
    <name evidence="11" type="ORF">CANTEDRAFT_116005</name>
</gene>
<dbReference type="GO" id="GO:0005459">
    <property type="term" value="F:UDP-galactose transmembrane transporter activity"/>
    <property type="evidence" value="ECO:0007669"/>
    <property type="project" value="TreeGrafter"/>
</dbReference>
<feature type="transmembrane region" description="Helical" evidence="10">
    <location>
        <begin position="318"/>
        <end position="337"/>
    </location>
</feature>
<dbReference type="SUPFAM" id="SSF103481">
    <property type="entry name" value="Multidrug resistance efflux transporter EmrE"/>
    <property type="match status" value="1"/>
</dbReference>
<dbReference type="eggNOG" id="KOG1581">
    <property type="taxonomic scope" value="Eukaryota"/>
</dbReference>
<keyword evidence="8 10" id="KW-0472">Membrane</keyword>
<feature type="transmembrane region" description="Helical" evidence="10">
    <location>
        <begin position="120"/>
        <end position="142"/>
    </location>
</feature>
<dbReference type="InterPro" id="IPR037185">
    <property type="entry name" value="EmrE-like"/>
</dbReference>
<dbReference type="GO" id="GO:0000139">
    <property type="term" value="C:Golgi membrane"/>
    <property type="evidence" value="ECO:0007669"/>
    <property type="project" value="TreeGrafter"/>
</dbReference>